<reference evidence="2 3" key="3">
    <citation type="journal article" date="2010" name="BMC Genomics">
        <title>Transcriptome sequencing and comparative analysis of cucumber flowers with different sex types.</title>
        <authorList>
            <person name="Guo S."/>
            <person name="Zheng Y."/>
            <person name="Joung J.G."/>
            <person name="Liu S."/>
            <person name="Zhang Z."/>
            <person name="Crasta O.R."/>
            <person name="Sobral B.W."/>
            <person name="Xu Y."/>
            <person name="Huang S."/>
            <person name="Fei Z."/>
        </authorList>
    </citation>
    <scope>NUCLEOTIDE SEQUENCE [LARGE SCALE GENOMIC DNA]</scope>
    <source>
        <strain evidence="3">cv. 9930</strain>
    </source>
</reference>
<name>A0A0A0KMG8_CUCSA</name>
<dbReference type="Gramene" id="KGN50798">
    <property type="protein sequence ID" value="KGN50798"/>
    <property type="gene ID" value="Csa_5G264800"/>
</dbReference>
<accession>A0A0A0KMG8</accession>
<feature type="region of interest" description="Disordered" evidence="1">
    <location>
        <begin position="19"/>
        <end position="56"/>
    </location>
</feature>
<evidence type="ECO:0000256" key="1">
    <source>
        <dbReference type="SAM" id="MobiDB-lite"/>
    </source>
</evidence>
<evidence type="ECO:0000313" key="3">
    <source>
        <dbReference type="Proteomes" id="UP000029981"/>
    </source>
</evidence>
<gene>
    <name evidence="2" type="ORF">Csa_5G264800</name>
</gene>
<keyword evidence="3" id="KW-1185">Reference proteome</keyword>
<dbReference type="EMBL" id="CM002926">
    <property type="protein sequence ID" value="KGN50798.1"/>
    <property type="molecule type" value="Genomic_DNA"/>
</dbReference>
<sequence>MTDSIASLENKIDARITKTTYMEAKQRRSGGQLGRMGRRDKEADDGRGMWCDRGAS</sequence>
<evidence type="ECO:0000313" key="2">
    <source>
        <dbReference type="EMBL" id="KGN50798.1"/>
    </source>
</evidence>
<reference evidence="2 3" key="2">
    <citation type="journal article" date="2009" name="PLoS ONE">
        <title>An integrated genetic and cytogenetic map of the cucumber genome.</title>
        <authorList>
            <person name="Ren Y."/>
            <person name="Zhang Z."/>
            <person name="Liu J."/>
            <person name="Staub J.E."/>
            <person name="Han Y."/>
            <person name="Cheng Z."/>
            <person name="Li X."/>
            <person name="Lu J."/>
            <person name="Miao H."/>
            <person name="Kang H."/>
            <person name="Xie B."/>
            <person name="Gu X."/>
            <person name="Wang X."/>
            <person name="Du Y."/>
            <person name="Jin W."/>
            <person name="Huang S."/>
        </authorList>
    </citation>
    <scope>NUCLEOTIDE SEQUENCE [LARGE SCALE GENOMIC DNA]</scope>
    <source>
        <strain evidence="3">cv. 9930</strain>
    </source>
</reference>
<feature type="compositionally biased region" description="Basic and acidic residues" evidence="1">
    <location>
        <begin position="37"/>
        <end position="47"/>
    </location>
</feature>
<organism evidence="2 3">
    <name type="scientific">Cucumis sativus</name>
    <name type="common">Cucumber</name>
    <dbReference type="NCBI Taxonomy" id="3659"/>
    <lineage>
        <taxon>Eukaryota</taxon>
        <taxon>Viridiplantae</taxon>
        <taxon>Streptophyta</taxon>
        <taxon>Embryophyta</taxon>
        <taxon>Tracheophyta</taxon>
        <taxon>Spermatophyta</taxon>
        <taxon>Magnoliopsida</taxon>
        <taxon>eudicotyledons</taxon>
        <taxon>Gunneridae</taxon>
        <taxon>Pentapetalae</taxon>
        <taxon>rosids</taxon>
        <taxon>fabids</taxon>
        <taxon>Cucurbitales</taxon>
        <taxon>Cucurbitaceae</taxon>
        <taxon>Benincaseae</taxon>
        <taxon>Cucumis</taxon>
    </lineage>
</organism>
<protein>
    <submittedName>
        <fullName evidence="2">Uncharacterized protein</fullName>
    </submittedName>
</protein>
<proteinExistence type="predicted"/>
<dbReference type="AlphaFoldDB" id="A0A0A0KMG8"/>
<dbReference type="Proteomes" id="UP000029981">
    <property type="component" value="Chromosome 5"/>
</dbReference>
<reference evidence="2 3" key="4">
    <citation type="journal article" date="2011" name="BMC Genomics">
        <title>RNA-Seq improves annotation of protein-coding genes in the cucumber genome.</title>
        <authorList>
            <person name="Li Z."/>
            <person name="Zhang Z."/>
            <person name="Yan P."/>
            <person name="Huang S."/>
            <person name="Fei Z."/>
            <person name="Lin K."/>
        </authorList>
    </citation>
    <scope>NUCLEOTIDE SEQUENCE [LARGE SCALE GENOMIC DNA]</scope>
    <source>
        <strain evidence="3">cv. 9930</strain>
    </source>
</reference>
<reference evidence="2 3" key="1">
    <citation type="journal article" date="2009" name="Nat. Genet.">
        <title>The genome of the cucumber, Cucumis sativus L.</title>
        <authorList>
            <person name="Huang S."/>
            <person name="Li R."/>
            <person name="Zhang Z."/>
            <person name="Li L."/>
            <person name="Gu X."/>
            <person name="Fan W."/>
            <person name="Lucas W.J."/>
            <person name="Wang X."/>
            <person name="Xie B."/>
            <person name="Ni P."/>
            <person name="Ren Y."/>
            <person name="Zhu H."/>
            <person name="Li J."/>
            <person name="Lin K."/>
            <person name="Jin W."/>
            <person name="Fei Z."/>
            <person name="Li G."/>
            <person name="Staub J."/>
            <person name="Kilian A."/>
            <person name="van der Vossen E.A."/>
            <person name="Wu Y."/>
            <person name="Guo J."/>
            <person name="He J."/>
            <person name="Jia Z."/>
            <person name="Ren Y."/>
            <person name="Tian G."/>
            <person name="Lu Y."/>
            <person name="Ruan J."/>
            <person name="Qian W."/>
            <person name="Wang M."/>
            <person name="Huang Q."/>
            <person name="Li B."/>
            <person name="Xuan Z."/>
            <person name="Cao J."/>
            <person name="Asan"/>
            <person name="Wu Z."/>
            <person name="Zhang J."/>
            <person name="Cai Q."/>
            <person name="Bai Y."/>
            <person name="Zhao B."/>
            <person name="Han Y."/>
            <person name="Li Y."/>
            <person name="Li X."/>
            <person name="Wang S."/>
            <person name="Shi Q."/>
            <person name="Liu S."/>
            <person name="Cho W.K."/>
            <person name="Kim J.Y."/>
            <person name="Xu Y."/>
            <person name="Heller-Uszynska K."/>
            <person name="Miao H."/>
            <person name="Cheng Z."/>
            <person name="Zhang S."/>
            <person name="Wu J."/>
            <person name="Yang Y."/>
            <person name="Kang H."/>
            <person name="Li M."/>
            <person name="Liang H."/>
            <person name="Ren X."/>
            <person name="Shi Z."/>
            <person name="Wen M."/>
            <person name="Jian M."/>
            <person name="Yang H."/>
            <person name="Zhang G."/>
            <person name="Yang Z."/>
            <person name="Chen R."/>
            <person name="Liu S."/>
            <person name="Li J."/>
            <person name="Ma L."/>
            <person name="Liu H."/>
            <person name="Zhou Y."/>
            <person name="Zhao J."/>
            <person name="Fang X."/>
            <person name="Li G."/>
            <person name="Fang L."/>
            <person name="Li Y."/>
            <person name="Liu D."/>
            <person name="Zheng H."/>
            <person name="Zhang Y."/>
            <person name="Qin N."/>
            <person name="Li Z."/>
            <person name="Yang G."/>
            <person name="Yang S."/>
            <person name="Bolund L."/>
            <person name="Kristiansen K."/>
            <person name="Zheng H."/>
            <person name="Li S."/>
            <person name="Zhang X."/>
            <person name="Yang H."/>
            <person name="Wang J."/>
            <person name="Sun R."/>
            <person name="Zhang B."/>
            <person name="Jiang S."/>
            <person name="Wang J."/>
            <person name="Du Y."/>
            <person name="Li S."/>
        </authorList>
    </citation>
    <scope>NUCLEOTIDE SEQUENCE [LARGE SCALE GENOMIC DNA]</scope>
    <source>
        <strain evidence="3">cv. 9930</strain>
    </source>
</reference>